<dbReference type="PANTHER" id="PTHR10502">
    <property type="entry name" value="ANNEXIN"/>
    <property type="match status" value="1"/>
</dbReference>
<dbReference type="InterPro" id="IPR009118">
    <property type="entry name" value="AnnexinD_plant"/>
</dbReference>
<dbReference type="GO" id="GO:0009651">
    <property type="term" value="P:response to salt stress"/>
    <property type="evidence" value="ECO:0007669"/>
    <property type="project" value="TreeGrafter"/>
</dbReference>
<feature type="binding site" evidence="6">
    <location>
        <position position="263"/>
    </location>
    <ligand>
        <name>Ca(2+)</name>
        <dbReference type="ChEBI" id="CHEBI:29108"/>
        <label>1</label>
    </ligand>
</feature>
<feature type="binding site" evidence="6">
    <location>
        <position position="68"/>
    </location>
    <ligand>
        <name>Ca(2+)</name>
        <dbReference type="ChEBI" id="CHEBI:29108"/>
        <label>1</label>
    </ligand>
</feature>
<keyword evidence="2" id="KW-0677">Repeat</keyword>
<keyword evidence="4" id="KW-0041">Annexin</keyword>
<reference evidence="7" key="1">
    <citation type="journal article" date="2023" name="GigaByte">
        <title>Genome assembly of the bearded iris, Iris pallida Lam.</title>
        <authorList>
            <person name="Bruccoleri R.E."/>
            <person name="Oakeley E.J."/>
            <person name="Faust A.M.E."/>
            <person name="Altorfer M."/>
            <person name="Dessus-Babus S."/>
            <person name="Burckhardt D."/>
            <person name="Oertli M."/>
            <person name="Naumann U."/>
            <person name="Petersen F."/>
            <person name="Wong J."/>
        </authorList>
    </citation>
    <scope>NUCLEOTIDE SEQUENCE</scope>
    <source>
        <strain evidence="7">GSM-AAB239-AS_SAM_17_03QT</strain>
    </source>
</reference>
<keyword evidence="8" id="KW-1185">Reference proteome</keyword>
<dbReference type="GO" id="GO:0009414">
    <property type="term" value="P:response to water deprivation"/>
    <property type="evidence" value="ECO:0007669"/>
    <property type="project" value="TreeGrafter"/>
</dbReference>
<feature type="binding site" evidence="6">
    <location>
        <position position="26"/>
    </location>
    <ligand>
        <name>Ca(2+)</name>
        <dbReference type="ChEBI" id="CHEBI:29108"/>
        <label>1</label>
    </ligand>
</feature>
<evidence type="ECO:0000256" key="6">
    <source>
        <dbReference type="PIRSR" id="PIRSR609118-1"/>
    </source>
</evidence>
<dbReference type="GO" id="GO:0005886">
    <property type="term" value="C:plasma membrane"/>
    <property type="evidence" value="ECO:0007669"/>
    <property type="project" value="TreeGrafter"/>
</dbReference>
<dbReference type="GO" id="GO:0005509">
    <property type="term" value="F:calcium ion binding"/>
    <property type="evidence" value="ECO:0007669"/>
    <property type="project" value="InterPro"/>
</dbReference>
<dbReference type="FunFam" id="1.10.220.10:FF:000001">
    <property type="entry name" value="Annexin"/>
    <property type="match status" value="1"/>
</dbReference>
<dbReference type="InterPro" id="IPR018502">
    <property type="entry name" value="Annexin_repeat"/>
</dbReference>
<evidence type="ECO:0000256" key="3">
    <source>
        <dbReference type="ARBA" id="ARBA00022837"/>
    </source>
</evidence>
<feature type="binding site" evidence="6">
    <location>
        <position position="302"/>
    </location>
    <ligand>
        <name>Ca(2+)</name>
        <dbReference type="ChEBI" id="CHEBI:29108"/>
        <label>1</label>
    </ligand>
</feature>
<evidence type="ECO:0000256" key="1">
    <source>
        <dbReference type="ARBA" id="ARBA00022723"/>
    </source>
</evidence>
<dbReference type="FunFam" id="1.10.220.10:FF:000009">
    <property type="entry name" value="Annexin"/>
    <property type="match status" value="1"/>
</dbReference>
<dbReference type="GO" id="GO:0009408">
    <property type="term" value="P:response to heat"/>
    <property type="evidence" value="ECO:0007669"/>
    <property type="project" value="TreeGrafter"/>
</dbReference>
<evidence type="ECO:0000256" key="2">
    <source>
        <dbReference type="ARBA" id="ARBA00022737"/>
    </source>
</evidence>
<keyword evidence="1 6" id="KW-0479">Metal-binding</keyword>
<dbReference type="SMART" id="SM00335">
    <property type="entry name" value="ANX"/>
    <property type="match status" value="3"/>
</dbReference>
<sequence length="320" mass="36244">MSTISIPSDVPSPEEDCNKLWKAFKGWGTDEKAVIDVLAHRNARQRRAISEAYRRLHRESLLDRLRSELSGDFGKAVVLWAQDPQERDAKLANKAMKKKDERHVLMLIEIACASSPDHLMAVRKAYCFLFNSSLEEDVEDHFAKQESLRRLLMGLVTSYRYNGELVDEELARSEAATLHDAISMKQPDNEEVVRILGTRSKSQLKSTFNCYKEKYGTSIDEDLESSSSGDNKFIPVLKVAVRCIESPEKHFAEVVRSSIVGLGTDEDALTRAIVTRAEVDMKSIKEEYKRYKTSLNTDVIGDTSGYYQEFLLALVGWAIP</sequence>
<dbReference type="EMBL" id="JANAVB010016796">
    <property type="protein sequence ID" value="KAJ6831493.1"/>
    <property type="molecule type" value="Genomic_DNA"/>
</dbReference>
<organism evidence="7 8">
    <name type="scientific">Iris pallida</name>
    <name type="common">Sweet iris</name>
    <dbReference type="NCBI Taxonomy" id="29817"/>
    <lineage>
        <taxon>Eukaryota</taxon>
        <taxon>Viridiplantae</taxon>
        <taxon>Streptophyta</taxon>
        <taxon>Embryophyta</taxon>
        <taxon>Tracheophyta</taxon>
        <taxon>Spermatophyta</taxon>
        <taxon>Magnoliopsida</taxon>
        <taxon>Liliopsida</taxon>
        <taxon>Asparagales</taxon>
        <taxon>Iridaceae</taxon>
        <taxon>Iridoideae</taxon>
        <taxon>Irideae</taxon>
        <taxon>Iris</taxon>
    </lineage>
</organism>
<keyword evidence="5" id="KW-0111">Calcium/phospholipid-binding</keyword>
<feature type="binding site" evidence="6">
    <location>
        <position position="259"/>
    </location>
    <ligand>
        <name>Ca(2+)</name>
        <dbReference type="ChEBI" id="CHEBI:29108"/>
        <label>1</label>
    </ligand>
</feature>
<evidence type="ECO:0000313" key="7">
    <source>
        <dbReference type="EMBL" id="KAJ6831493.1"/>
    </source>
</evidence>
<dbReference type="GO" id="GO:0009409">
    <property type="term" value="P:response to cold"/>
    <property type="evidence" value="ECO:0007669"/>
    <property type="project" value="TreeGrafter"/>
</dbReference>
<feature type="binding site" evidence="6">
    <location>
        <position position="24"/>
    </location>
    <ligand>
        <name>Ca(2+)</name>
        <dbReference type="ChEBI" id="CHEBI:29108"/>
        <label>1</label>
    </ligand>
</feature>
<evidence type="ECO:0000256" key="5">
    <source>
        <dbReference type="ARBA" id="ARBA00023302"/>
    </source>
</evidence>
<dbReference type="GO" id="GO:0005544">
    <property type="term" value="F:calcium-dependent phospholipid binding"/>
    <property type="evidence" value="ECO:0007669"/>
    <property type="project" value="UniProtKB-KW"/>
</dbReference>
<accession>A0AAX6GSI5</accession>
<feature type="binding site" evidence="6">
    <location>
        <position position="28"/>
    </location>
    <ligand>
        <name>Ca(2+)</name>
        <dbReference type="ChEBI" id="CHEBI:29108"/>
        <label>1</label>
    </ligand>
</feature>
<dbReference type="GO" id="GO:0001786">
    <property type="term" value="F:phosphatidylserine binding"/>
    <property type="evidence" value="ECO:0007669"/>
    <property type="project" value="TreeGrafter"/>
</dbReference>
<evidence type="ECO:0000256" key="4">
    <source>
        <dbReference type="ARBA" id="ARBA00023216"/>
    </source>
</evidence>
<dbReference type="PANTHER" id="PTHR10502:SF99">
    <property type="entry name" value="ANNEXIN D3"/>
    <property type="match status" value="1"/>
</dbReference>
<dbReference type="InterPro" id="IPR037104">
    <property type="entry name" value="Annexin_sf"/>
</dbReference>
<dbReference type="PRINTS" id="PR01814">
    <property type="entry name" value="ANNEXINPLANT"/>
</dbReference>
<dbReference type="Gene3D" id="1.10.220.10">
    <property type="entry name" value="Annexin"/>
    <property type="match status" value="4"/>
</dbReference>
<name>A0AAX6GSI5_IRIPA</name>
<dbReference type="InterPro" id="IPR001464">
    <property type="entry name" value="Annexin"/>
</dbReference>
<dbReference type="FunFam" id="1.10.220.10:FF:000006">
    <property type="entry name" value="Annexin"/>
    <property type="match status" value="1"/>
</dbReference>
<comment type="caution">
    <text evidence="7">The sequence shown here is derived from an EMBL/GenBank/DDBJ whole genome shotgun (WGS) entry which is preliminary data.</text>
</comment>
<evidence type="ECO:0000313" key="8">
    <source>
        <dbReference type="Proteomes" id="UP001140949"/>
    </source>
</evidence>
<dbReference type="AlphaFoldDB" id="A0AAX6GSI5"/>
<gene>
    <name evidence="7" type="ORF">M6B38_348655</name>
</gene>
<dbReference type="PRINTS" id="PR00196">
    <property type="entry name" value="ANNEXIN"/>
</dbReference>
<feature type="binding site" evidence="6">
    <location>
        <position position="303"/>
    </location>
    <ligand>
        <name>Ca(2+)</name>
        <dbReference type="ChEBI" id="CHEBI:29108"/>
        <label>3</label>
    </ligand>
</feature>
<protein>
    <submittedName>
        <fullName evidence="7">Annexin D3-like</fullName>
    </submittedName>
</protein>
<dbReference type="SUPFAM" id="SSF47874">
    <property type="entry name" value="Annexin"/>
    <property type="match status" value="1"/>
</dbReference>
<keyword evidence="3 6" id="KW-0106">Calcium</keyword>
<dbReference type="PROSITE" id="PS51897">
    <property type="entry name" value="ANNEXIN_2"/>
    <property type="match status" value="4"/>
</dbReference>
<reference evidence="7" key="2">
    <citation type="submission" date="2023-04" db="EMBL/GenBank/DDBJ databases">
        <authorList>
            <person name="Bruccoleri R.E."/>
            <person name="Oakeley E.J."/>
            <person name="Faust A.-M."/>
            <person name="Dessus-Babus S."/>
            <person name="Altorfer M."/>
            <person name="Burckhardt D."/>
            <person name="Oertli M."/>
            <person name="Naumann U."/>
            <person name="Petersen F."/>
            <person name="Wong J."/>
        </authorList>
    </citation>
    <scope>NUCLEOTIDE SEQUENCE</scope>
    <source>
        <strain evidence="7">GSM-AAB239-AS_SAM_17_03QT</strain>
        <tissue evidence="7">Leaf</tissue>
    </source>
</reference>
<proteinExistence type="predicted"/>
<dbReference type="Proteomes" id="UP001140949">
    <property type="component" value="Unassembled WGS sequence"/>
</dbReference>
<dbReference type="GO" id="GO:0005737">
    <property type="term" value="C:cytoplasm"/>
    <property type="evidence" value="ECO:0007669"/>
    <property type="project" value="TreeGrafter"/>
</dbReference>
<dbReference type="FunFam" id="1.10.220.10:FF:000008">
    <property type="entry name" value="Annexin"/>
    <property type="match status" value="1"/>
</dbReference>
<dbReference type="Pfam" id="PF00191">
    <property type="entry name" value="Annexin"/>
    <property type="match status" value="4"/>
</dbReference>